<keyword evidence="2" id="KW-0067">ATP-binding</keyword>
<gene>
    <name evidence="2" type="ORF">ACED33_19595</name>
</gene>
<evidence type="ECO:0000256" key="1">
    <source>
        <dbReference type="SAM" id="MobiDB-lite"/>
    </source>
</evidence>
<organism evidence="2 3">
    <name type="scientific">Vibrio splendidus</name>
    <dbReference type="NCBI Taxonomy" id="29497"/>
    <lineage>
        <taxon>Bacteria</taxon>
        <taxon>Pseudomonadati</taxon>
        <taxon>Pseudomonadota</taxon>
        <taxon>Gammaproteobacteria</taxon>
        <taxon>Vibrionales</taxon>
        <taxon>Vibrionaceae</taxon>
        <taxon>Vibrio</taxon>
    </lineage>
</organism>
<evidence type="ECO:0000313" key="2">
    <source>
        <dbReference type="EMBL" id="MEZ8182898.1"/>
    </source>
</evidence>
<dbReference type="InterPro" id="IPR027417">
    <property type="entry name" value="P-loop_NTPase"/>
</dbReference>
<dbReference type="Proteomes" id="UP001569200">
    <property type="component" value="Unassembled WGS sequence"/>
</dbReference>
<reference evidence="2 3" key="1">
    <citation type="submission" date="2024-06" db="EMBL/GenBank/DDBJ databases">
        <authorList>
            <person name="Steensen K."/>
            <person name="Seneca J."/>
            <person name="Bartlau N."/>
            <person name="Yu A.X."/>
            <person name="Polz M.F."/>
        </authorList>
    </citation>
    <scope>NUCLEOTIDE SEQUENCE [LARGE SCALE GENOMIC DNA]</scope>
    <source>
        <strain evidence="2 3">1F145</strain>
    </source>
</reference>
<feature type="compositionally biased region" description="Polar residues" evidence="1">
    <location>
        <begin position="58"/>
        <end position="69"/>
    </location>
</feature>
<feature type="region of interest" description="Disordered" evidence="1">
    <location>
        <begin position="1"/>
        <end position="75"/>
    </location>
</feature>
<keyword evidence="3" id="KW-1185">Reference proteome</keyword>
<name>A0ABV4LWV5_VIBSP</name>
<sequence>MTSSPEKADNNKNAAQPSSPKNEAKSNKPASNRPAKHLKAKQPKTNQPKAKPADHSAAANTKASQNSPASLRKALNECMMRDRFRLSKRIAGASRIKNEQSKNVVFDEIALDIAKSMMTANQRASHKPTIEYPEILPVSQKRDDIAKAIAENQVVIVAGETGSGKT</sequence>
<feature type="non-terminal residue" evidence="2">
    <location>
        <position position="166"/>
    </location>
</feature>
<feature type="compositionally biased region" description="Polar residues" evidence="1">
    <location>
        <begin position="11"/>
        <end position="21"/>
    </location>
</feature>
<proteinExistence type="predicted"/>
<dbReference type="Gene3D" id="3.40.50.300">
    <property type="entry name" value="P-loop containing nucleotide triphosphate hydrolases"/>
    <property type="match status" value="1"/>
</dbReference>
<keyword evidence="2" id="KW-0378">Hydrolase</keyword>
<comment type="caution">
    <text evidence="2">The sequence shown here is derived from an EMBL/GenBank/DDBJ whole genome shotgun (WGS) entry which is preliminary data.</text>
</comment>
<dbReference type="GO" id="GO:0004386">
    <property type="term" value="F:helicase activity"/>
    <property type="evidence" value="ECO:0007669"/>
    <property type="project" value="UniProtKB-KW"/>
</dbReference>
<protein>
    <submittedName>
        <fullName evidence="2">ATP-dependent RNA helicase HrpA</fullName>
    </submittedName>
</protein>
<dbReference type="EMBL" id="JBGOOW010000031">
    <property type="protein sequence ID" value="MEZ8182898.1"/>
    <property type="molecule type" value="Genomic_DNA"/>
</dbReference>
<keyword evidence="2" id="KW-0547">Nucleotide-binding</keyword>
<dbReference type="SUPFAM" id="SSF52540">
    <property type="entry name" value="P-loop containing nucleoside triphosphate hydrolases"/>
    <property type="match status" value="1"/>
</dbReference>
<accession>A0ABV4LWV5</accession>
<feature type="compositionally biased region" description="Basic and acidic residues" evidence="1">
    <location>
        <begin position="1"/>
        <end position="10"/>
    </location>
</feature>
<keyword evidence="2" id="KW-0347">Helicase</keyword>
<evidence type="ECO:0000313" key="3">
    <source>
        <dbReference type="Proteomes" id="UP001569200"/>
    </source>
</evidence>